<reference evidence="1 2" key="1">
    <citation type="submission" date="2020-08" db="EMBL/GenBank/DDBJ databases">
        <title>Genomic Encyclopedia of Archaeal and Bacterial Type Strains, Phase II (KMG-II): from individual species to whole genera.</title>
        <authorList>
            <person name="Goeker M."/>
        </authorList>
    </citation>
    <scope>NUCLEOTIDE SEQUENCE [LARGE SCALE GENOMIC DNA]</scope>
    <source>
        <strain evidence="1 2">DSM 43850</strain>
    </source>
</reference>
<evidence type="ECO:0000313" key="1">
    <source>
        <dbReference type="EMBL" id="MBA8924026.1"/>
    </source>
</evidence>
<dbReference type="EMBL" id="JACJID010000001">
    <property type="protein sequence ID" value="MBA8924026.1"/>
    <property type="molecule type" value="Genomic_DNA"/>
</dbReference>
<keyword evidence="2" id="KW-1185">Reference proteome</keyword>
<dbReference type="Proteomes" id="UP000517916">
    <property type="component" value="Unassembled WGS sequence"/>
</dbReference>
<comment type="caution">
    <text evidence="1">The sequence shown here is derived from an EMBL/GenBank/DDBJ whole genome shotgun (WGS) entry which is preliminary data.</text>
</comment>
<organism evidence="1 2">
    <name type="scientific">Kutzneria viridogrisea</name>
    <dbReference type="NCBI Taxonomy" id="47990"/>
    <lineage>
        <taxon>Bacteria</taxon>
        <taxon>Bacillati</taxon>
        <taxon>Actinomycetota</taxon>
        <taxon>Actinomycetes</taxon>
        <taxon>Pseudonocardiales</taxon>
        <taxon>Pseudonocardiaceae</taxon>
        <taxon>Kutzneria</taxon>
    </lineage>
</organism>
<sequence>MADTQSDQNIQVVHGTNGGYRQHLKSRTRACLACSDANARYQRARKILTGKVTTANLPITTVAALLEPGVDVPALLAEALTGEVLDAIEIRVAQLKGQADA</sequence>
<protein>
    <submittedName>
        <fullName evidence="1">Uncharacterized protein</fullName>
    </submittedName>
</protein>
<gene>
    <name evidence="1" type="ORF">BC739_001223</name>
</gene>
<name>A0ABR6BAY7_9PSEU</name>
<proteinExistence type="predicted"/>
<accession>A0ABR6BAY7</accession>
<evidence type="ECO:0000313" key="2">
    <source>
        <dbReference type="Proteomes" id="UP000517916"/>
    </source>
</evidence>
<dbReference type="RefSeq" id="WP_182836536.1">
    <property type="nucleotide sequence ID" value="NZ_BAAABQ010000065.1"/>
</dbReference>